<dbReference type="PANTHER" id="PTHR34387">
    <property type="entry name" value="SLR1258 PROTEIN"/>
    <property type="match status" value="1"/>
</dbReference>
<dbReference type="Gene3D" id="3.30.110.170">
    <property type="entry name" value="Protein of unknown function (DUF541), domain 1"/>
    <property type="match status" value="1"/>
</dbReference>
<sequence>MTTRRLTGSLFLVALLAGVLSACGPEGTPPPRDTLDVSGTGEVKATPDRFRVRAVSSRTGSDINAMKQEVDAEIGAAIKLADELGIADNLVRAMGLSVQPEWQWQPERKLIGHRVTRDIDFAVDGVEIYAELLEALTRLGFTELHQAGAELADPASLEEQALRQAVDDARRKADILAQAAGRTLGAAIAIQEQGSSMPQPVMMAMDAAVQRESSAYAAGELTVRQQVQVRFLLE</sequence>
<dbReference type="Pfam" id="PF04402">
    <property type="entry name" value="SIMPL"/>
    <property type="match status" value="1"/>
</dbReference>
<dbReference type="PROSITE" id="PS51257">
    <property type="entry name" value="PROKAR_LIPOPROTEIN"/>
    <property type="match status" value="1"/>
</dbReference>
<dbReference type="Gene3D" id="3.30.70.2970">
    <property type="entry name" value="Protein of unknown function (DUF541), domain 2"/>
    <property type="match status" value="1"/>
</dbReference>
<keyword evidence="1" id="KW-0732">Signal</keyword>
<proteinExistence type="predicted"/>
<protein>
    <submittedName>
        <fullName evidence="2">SIMPL domain-containing protein</fullName>
    </submittedName>
</protein>
<dbReference type="Proteomes" id="UP001165524">
    <property type="component" value="Unassembled WGS sequence"/>
</dbReference>
<evidence type="ECO:0000313" key="2">
    <source>
        <dbReference type="EMBL" id="MCK0537573.1"/>
    </source>
</evidence>
<reference evidence="2" key="1">
    <citation type="submission" date="2022-04" db="EMBL/GenBank/DDBJ databases">
        <title>Alcanivorax sp. CY1518 draft genome sequence.</title>
        <authorList>
            <person name="Zhao G."/>
            <person name="An M."/>
        </authorList>
    </citation>
    <scope>NUCLEOTIDE SEQUENCE</scope>
    <source>
        <strain evidence="2">CY1518</strain>
    </source>
</reference>
<feature type="signal peptide" evidence="1">
    <location>
        <begin position="1"/>
        <end position="22"/>
    </location>
</feature>
<gene>
    <name evidence="2" type="ORF">MU846_07605</name>
</gene>
<name>A0ABT0E761_9GAMM</name>
<dbReference type="InterPro" id="IPR007497">
    <property type="entry name" value="SIMPL/DUF541"/>
</dbReference>
<dbReference type="EMBL" id="JALKII010000004">
    <property type="protein sequence ID" value="MCK0537573.1"/>
    <property type="molecule type" value="Genomic_DNA"/>
</dbReference>
<dbReference type="RefSeq" id="WP_246951296.1">
    <property type="nucleotide sequence ID" value="NZ_JALKII010000004.1"/>
</dbReference>
<evidence type="ECO:0000313" key="3">
    <source>
        <dbReference type="Proteomes" id="UP001165524"/>
    </source>
</evidence>
<evidence type="ECO:0000256" key="1">
    <source>
        <dbReference type="SAM" id="SignalP"/>
    </source>
</evidence>
<comment type="caution">
    <text evidence="2">The sequence shown here is derived from an EMBL/GenBank/DDBJ whole genome shotgun (WGS) entry which is preliminary data.</text>
</comment>
<organism evidence="2 3">
    <name type="scientific">Alcanivorax quisquiliarum</name>
    <dbReference type="NCBI Taxonomy" id="2933565"/>
    <lineage>
        <taxon>Bacteria</taxon>
        <taxon>Pseudomonadati</taxon>
        <taxon>Pseudomonadota</taxon>
        <taxon>Gammaproteobacteria</taxon>
        <taxon>Oceanospirillales</taxon>
        <taxon>Alcanivoracaceae</taxon>
        <taxon>Alcanivorax</taxon>
    </lineage>
</organism>
<dbReference type="InterPro" id="IPR052022">
    <property type="entry name" value="26kDa_periplasmic_antigen"/>
</dbReference>
<dbReference type="PANTHER" id="PTHR34387:SF1">
    <property type="entry name" value="PERIPLASMIC IMMUNOGENIC PROTEIN"/>
    <property type="match status" value="1"/>
</dbReference>
<feature type="chain" id="PRO_5045445717" evidence="1">
    <location>
        <begin position="23"/>
        <end position="234"/>
    </location>
</feature>
<accession>A0ABT0E761</accession>
<keyword evidence="3" id="KW-1185">Reference proteome</keyword>